<accession>A0A4R1F9F1</accession>
<evidence type="ECO:0000313" key="2">
    <source>
        <dbReference type="EMBL" id="TCJ89414.1"/>
    </source>
</evidence>
<dbReference type="EMBL" id="SMFR01000012">
    <property type="protein sequence ID" value="TCJ89414.1"/>
    <property type="molecule type" value="Genomic_DNA"/>
</dbReference>
<comment type="caution">
    <text evidence="2">The sequence shown here is derived from an EMBL/GenBank/DDBJ whole genome shotgun (WGS) entry which is preliminary data.</text>
</comment>
<reference evidence="2 3" key="1">
    <citation type="submission" date="2019-03" db="EMBL/GenBank/DDBJ databases">
        <title>Genomic Encyclopedia of Type Strains, Phase IV (KMG-IV): sequencing the most valuable type-strain genomes for metagenomic binning, comparative biology and taxonomic classification.</title>
        <authorList>
            <person name="Goeker M."/>
        </authorList>
    </citation>
    <scope>NUCLEOTIDE SEQUENCE [LARGE SCALE GENOMIC DNA]</scope>
    <source>
        <strain evidence="2 3">DSM 44684</strain>
    </source>
</reference>
<proteinExistence type="predicted"/>
<name>A0A4R1F9F1_9NOCA</name>
<keyword evidence="1" id="KW-0472">Membrane</keyword>
<evidence type="ECO:0000313" key="3">
    <source>
        <dbReference type="Proteomes" id="UP000294856"/>
    </source>
</evidence>
<feature type="transmembrane region" description="Helical" evidence="1">
    <location>
        <begin position="29"/>
        <end position="50"/>
    </location>
</feature>
<dbReference type="Proteomes" id="UP000294856">
    <property type="component" value="Unassembled WGS sequence"/>
</dbReference>
<keyword evidence="3" id="KW-1185">Reference proteome</keyword>
<keyword evidence="1" id="KW-0812">Transmembrane</keyword>
<protein>
    <submittedName>
        <fullName evidence="2">Uncharacterized protein</fullName>
    </submittedName>
</protein>
<dbReference type="AlphaFoldDB" id="A0A4R1F9F1"/>
<keyword evidence="1" id="KW-1133">Transmembrane helix</keyword>
<sequence>MTSSARGGKNVGCIEWPVAPIVAFMTTQILAGIGALVLILQAAILVPGALADFLHASKRVVLAVRELRTVLNPRIRLNCEDNVQAGKQPENDNNQHAAGFNDVMNTIAPDSAAPTG</sequence>
<dbReference type="RefSeq" id="WP_132370469.1">
    <property type="nucleotide sequence ID" value="NZ_SMFR01000012.1"/>
</dbReference>
<evidence type="ECO:0000256" key="1">
    <source>
        <dbReference type="SAM" id="Phobius"/>
    </source>
</evidence>
<gene>
    <name evidence="2" type="ORF">DFR71_6628</name>
</gene>
<organism evidence="2 3">
    <name type="scientific">Nocardia alba</name>
    <dbReference type="NCBI Taxonomy" id="225051"/>
    <lineage>
        <taxon>Bacteria</taxon>
        <taxon>Bacillati</taxon>
        <taxon>Actinomycetota</taxon>
        <taxon>Actinomycetes</taxon>
        <taxon>Mycobacteriales</taxon>
        <taxon>Nocardiaceae</taxon>
        <taxon>Nocardia</taxon>
    </lineage>
</organism>